<protein>
    <submittedName>
        <fullName evidence="1">Uncharacterized protein</fullName>
    </submittedName>
</protein>
<keyword evidence="2" id="KW-1185">Reference proteome</keyword>
<evidence type="ECO:0000313" key="1">
    <source>
        <dbReference type="EMBL" id="MDF0591762.1"/>
    </source>
</evidence>
<evidence type="ECO:0000313" key="2">
    <source>
        <dbReference type="Proteomes" id="UP001220010"/>
    </source>
</evidence>
<comment type="caution">
    <text evidence="1">The sequence shown here is derived from an EMBL/GenBank/DDBJ whole genome shotgun (WGS) entry which is preliminary data.</text>
</comment>
<dbReference type="RefSeq" id="WP_316967488.1">
    <property type="nucleotide sequence ID" value="NZ_JARFPK010000062.1"/>
</dbReference>
<proteinExistence type="predicted"/>
<dbReference type="Proteomes" id="UP001220010">
    <property type="component" value="Unassembled WGS sequence"/>
</dbReference>
<gene>
    <name evidence="1" type="ORF">P0O15_11395</name>
</gene>
<dbReference type="EMBL" id="JARFPK010000062">
    <property type="protein sequence ID" value="MDF0591762.1"/>
    <property type="molecule type" value="Genomic_DNA"/>
</dbReference>
<organism evidence="1 2">
    <name type="scientific">Candidatus Methanocrinis natronophilus</name>
    <dbReference type="NCBI Taxonomy" id="3033396"/>
    <lineage>
        <taxon>Archaea</taxon>
        <taxon>Methanobacteriati</taxon>
        <taxon>Methanobacteriota</taxon>
        <taxon>Stenosarchaea group</taxon>
        <taxon>Methanomicrobia</taxon>
        <taxon>Methanotrichales</taxon>
        <taxon>Methanotrichaceae</taxon>
        <taxon>Methanocrinis</taxon>
    </lineage>
</organism>
<name>A0ABT5XB38_9EURY</name>
<accession>A0ABT5XB38</accession>
<sequence>MTFGKFPANLNFNFIKQGNQDAWTFGFAGSNPIAKNAFNVEEEQIAGALFDKGMAQAQIMGTDGRGDKKESNLASTQVANIKIIQSGNQMAKAFGAGIADNQVNIKTSQIPSKC</sequence>
<reference evidence="1 2" key="1">
    <citation type="submission" date="2023-03" db="EMBL/GenBank/DDBJ databases">
        <title>WGS of Methanotrichaceae archaeon Mx.</title>
        <authorList>
            <person name="Sorokin D.Y."/>
            <person name="Merkel A.Y."/>
        </authorList>
    </citation>
    <scope>NUCLEOTIDE SEQUENCE [LARGE SCALE GENOMIC DNA]</scope>
    <source>
        <strain evidence="1 2">Mx</strain>
    </source>
</reference>